<feature type="transmembrane region" description="Helical" evidence="2">
    <location>
        <begin position="115"/>
        <end position="137"/>
    </location>
</feature>
<dbReference type="Proteomes" id="UP000235371">
    <property type="component" value="Unassembled WGS sequence"/>
</dbReference>
<dbReference type="RefSeq" id="XP_024735271.1">
    <property type="nucleotide sequence ID" value="XM_024880485.1"/>
</dbReference>
<keyword evidence="2" id="KW-0472">Membrane</keyword>
<dbReference type="AlphaFoldDB" id="A0A2J6T5S2"/>
<dbReference type="EMBL" id="KZ613822">
    <property type="protein sequence ID" value="PMD58367.1"/>
    <property type="molecule type" value="Genomic_DNA"/>
</dbReference>
<feature type="transmembrane region" description="Helical" evidence="2">
    <location>
        <begin position="21"/>
        <end position="46"/>
    </location>
</feature>
<evidence type="ECO:0000313" key="3">
    <source>
        <dbReference type="EMBL" id="PMD58367.1"/>
    </source>
</evidence>
<gene>
    <name evidence="3" type="ORF">K444DRAFT_614159</name>
</gene>
<feature type="transmembrane region" description="Helical" evidence="2">
    <location>
        <begin position="58"/>
        <end position="79"/>
    </location>
</feature>
<feature type="region of interest" description="Disordered" evidence="1">
    <location>
        <begin position="184"/>
        <end position="212"/>
    </location>
</feature>
<protein>
    <submittedName>
        <fullName evidence="3">Uncharacterized protein</fullName>
    </submittedName>
</protein>
<keyword evidence="4" id="KW-1185">Reference proteome</keyword>
<evidence type="ECO:0000256" key="1">
    <source>
        <dbReference type="SAM" id="MobiDB-lite"/>
    </source>
</evidence>
<dbReference type="GeneID" id="36588562"/>
<dbReference type="OrthoDB" id="10387794at2759"/>
<evidence type="ECO:0000313" key="4">
    <source>
        <dbReference type="Proteomes" id="UP000235371"/>
    </source>
</evidence>
<keyword evidence="2" id="KW-0812">Transmembrane</keyword>
<sequence>MARQEKLHKHAPWSKKVLITLWVLQLGLSLFEFSWCLTLLILVANAGSDAGGSQFERAAWGINMILGSILSIYIIHIIKKFASFRLTTKEFQIQSIAAILIGLLGLALFCGAQDFFDSIIIGAEVAVSIGICIYVVVIRRRVRKGVLAEMKRPTTGDVELEGSREEVPRVERRVSKDLTLFGSAPATRGASLSSARTDVELGGPPREARELV</sequence>
<proteinExistence type="predicted"/>
<name>A0A2J6T5S2_9HELO</name>
<keyword evidence="2" id="KW-1133">Transmembrane helix</keyword>
<dbReference type="InParanoid" id="A0A2J6T5S2"/>
<reference evidence="3 4" key="1">
    <citation type="submission" date="2016-04" db="EMBL/GenBank/DDBJ databases">
        <title>A degradative enzymes factory behind the ericoid mycorrhizal symbiosis.</title>
        <authorList>
            <consortium name="DOE Joint Genome Institute"/>
            <person name="Martino E."/>
            <person name="Morin E."/>
            <person name="Grelet G."/>
            <person name="Kuo A."/>
            <person name="Kohler A."/>
            <person name="Daghino S."/>
            <person name="Barry K."/>
            <person name="Choi C."/>
            <person name="Cichocki N."/>
            <person name="Clum A."/>
            <person name="Copeland A."/>
            <person name="Hainaut M."/>
            <person name="Haridas S."/>
            <person name="Labutti K."/>
            <person name="Lindquist E."/>
            <person name="Lipzen A."/>
            <person name="Khouja H.-R."/>
            <person name="Murat C."/>
            <person name="Ohm R."/>
            <person name="Olson A."/>
            <person name="Spatafora J."/>
            <person name="Veneault-Fourrey C."/>
            <person name="Henrissat B."/>
            <person name="Grigoriev I."/>
            <person name="Martin F."/>
            <person name="Perotto S."/>
        </authorList>
    </citation>
    <scope>NUCLEOTIDE SEQUENCE [LARGE SCALE GENOMIC DNA]</scope>
    <source>
        <strain evidence="3 4">E</strain>
    </source>
</reference>
<accession>A0A2J6T5S2</accession>
<organism evidence="3 4">
    <name type="scientific">Hyaloscypha bicolor E</name>
    <dbReference type="NCBI Taxonomy" id="1095630"/>
    <lineage>
        <taxon>Eukaryota</taxon>
        <taxon>Fungi</taxon>
        <taxon>Dikarya</taxon>
        <taxon>Ascomycota</taxon>
        <taxon>Pezizomycotina</taxon>
        <taxon>Leotiomycetes</taxon>
        <taxon>Helotiales</taxon>
        <taxon>Hyaloscyphaceae</taxon>
        <taxon>Hyaloscypha</taxon>
        <taxon>Hyaloscypha bicolor</taxon>
    </lineage>
</organism>
<feature type="transmembrane region" description="Helical" evidence="2">
    <location>
        <begin position="91"/>
        <end position="109"/>
    </location>
</feature>
<evidence type="ECO:0000256" key="2">
    <source>
        <dbReference type="SAM" id="Phobius"/>
    </source>
</evidence>